<keyword evidence="2" id="KW-0677">Repeat</keyword>
<keyword evidence="5" id="KW-0539">Nucleus</keyword>
<accession>A0A6J2TI63</accession>
<dbReference type="InterPro" id="IPR036236">
    <property type="entry name" value="Znf_C2H2_sf"/>
</dbReference>
<feature type="compositionally biased region" description="Basic and acidic residues" evidence="9">
    <location>
        <begin position="22"/>
        <end position="43"/>
    </location>
</feature>
<feature type="binding site" evidence="8">
    <location>
        <position position="166"/>
    </location>
    <ligand>
        <name>Zn(2+)</name>
        <dbReference type="ChEBI" id="CHEBI:29105"/>
    </ligand>
</feature>
<feature type="compositionally biased region" description="Basic residues" evidence="9">
    <location>
        <begin position="298"/>
        <end position="317"/>
    </location>
</feature>
<organism evidence="12 13">
    <name type="scientific">Drosophila lebanonensis</name>
    <name type="common">Fruit fly</name>
    <name type="synonym">Scaptodrosophila lebanonensis</name>
    <dbReference type="NCBI Taxonomy" id="7225"/>
    <lineage>
        <taxon>Eukaryota</taxon>
        <taxon>Metazoa</taxon>
        <taxon>Ecdysozoa</taxon>
        <taxon>Arthropoda</taxon>
        <taxon>Hexapoda</taxon>
        <taxon>Insecta</taxon>
        <taxon>Pterygota</taxon>
        <taxon>Neoptera</taxon>
        <taxon>Endopterygota</taxon>
        <taxon>Diptera</taxon>
        <taxon>Brachycera</taxon>
        <taxon>Muscomorpha</taxon>
        <taxon>Ephydroidea</taxon>
        <taxon>Drosophilidae</taxon>
        <taxon>Scaptodrosophila</taxon>
    </lineage>
</organism>
<dbReference type="AlphaFoldDB" id="A0A6J2TI63"/>
<comment type="similarity">
    <text evidence="6">Belongs to the snail C2H2-type zinc-finger protein family.</text>
</comment>
<evidence type="ECO:0000313" key="12">
    <source>
        <dbReference type="Proteomes" id="UP000504634"/>
    </source>
</evidence>
<feature type="binding site" evidence="8">
    <location>
        <position position="214"/>
    </location>
    <ligand>
        <name>Zn(2+)</name>
        <dbReference type="ChEBI" id="CHEBI:29105"/>
    </ligand>
</feature>
<dbReference type="InterPro" id="IPR050527">
    <property type="entry name" value="Snail/Krueppel_Znf"/>
</dbReference>
<evidence type="ECO:0000313" key="13">
    <source>
        <dbReference type="RefSeq" id="XP_030375125.1"/>
    </source>
</evidence>
<feature type="binding site" evidence="8">
    <location>
        <position position="169"/>
    </location>
    <ligand>
        <name>Zn(2+)</name>
        <dbReference type="ChEBI" id="CHEBI:29105"/>
    </ligand>
</feature>
<evidence type="ECO:0000256" key="2">
    <source>
        <dbReference type="ARBA" id="ARBA00022737"/>
    </source>
</evidence>
<dbReference type="GO" id="GO:0005634">
    <property type="term" value="C:nucleus"/>
    <property type="evidence" value="ECO:0007669"/>
    <property type="project" value="InterPro"/>
</dbReference>
<evidence type="ECO:0000256" key="5">
    <source>
        <dbReference type="ARBA" id="ARBA00023242"/>
    </source>
</evidence>
<dbReference type="InterPro" id="IPR012934">
    <property type="entry name" value="Znf_AD"/>
</dbReference>
<dbReference type="RefSeq" id="XP_030375125.1">
    <property type="nucleotide sequence ID" value="XM_030519265.1"/>
</dbReference>
<evidence type="ECO:0000256" key="7">
    <source>
        <dbReference type="PROSITE-ProRule" id="PRU00042"/>
    </source>
</evidence>
<keyword evidence="12" id="KW-1185">Reference proteome</keyword>
<feature type="domain" description="C2H2-type" evidence="10">
    <location>
        <begin position="404"/>
        <end position="432"/>
    </location>
</feature>
<evidence type="ECO:0000256" key="8">
    <source>
        <dbReference type="PROSITE-ProRule" id="PRU01263"/>
    </source>
</evidence>
<feature type="region of interest" description="Disordered" evidence="9">
    <location>
        <begin position="257"/>
        <end position="331"/>
    </location>
</feature>
<feature type="binding site" evidence="8">
    <location>
        <position position="211"/>
    </location>
    <ligand>
        <name>Zn(2+)</name>
        <dbReference type="ChEBI" id="CHEBI:29105"/>
    </ligand>
</feature>
<dbReference type="PROSITE" id="PS00028">
    <property type="entry name" value="ZINC_FINGER_C2H2_1"/>
    <property type="match status" value="3"/>
</dbReference>
<proteinExistence type="inferred from homology"/>
<evidence type="ECO:0000256" key="6">
    <source>
        <dbReference type="ARBA" id="ARBA00037948"/>
    </source>
</evidence>
<dbReference type="PANTHER" id="PTHR24388:SF53">
    <property type="entry name" value="CHORION TRANSCRIPTION FACTOR CF2-RELATED"/>
    <property type="match status" value="1"/>
</dbReference>
<feature type="domain" description="C2H2-type" evidence="10">
    <location>
        <begin position="434"/>
        <end position="461"/>
    </location>
</feature>
<gene>
    <name evidence="13" type="primary">LOC115624538</name>
</gene>
<keyword evidence="4 8" id="KW-0862">Zinc</keyword>
<dbReference type="GO" id="GO:0000981">
    <property type="term" value="F:DNA-binding transcription factor activity, RNA polymerase II-specific"/>
    <property type="evidence" value="ECO:0007669"/>
    <property type="project" value="TreeGrafter"/>
</dbReference>
<dbReference type="Proteomes" id="UP000504634">
    <property type="component" value="Unplaced"/>
</dbReference>
<dbReference type="SUPFAM" id="SSF57716">
    <property type="entry name" value="Glucocorticoid receptor-like (DNA-binding domain)"/>
    <property type="match status" value="1"/>
</dbReference>
<dbReference type="InterPro" id="IPR013087">
    <property type="entry name" value="Znf_C2H2_type"/>
</dbReference>
<evidence type="ECO:0000259" key="11">
    <source>
        <dbReference type="PROSITE" id="PS51915"/>
    </source>
</evidence>
<dbReference type="PROSITE" id="PS50157">
    <property type="entry name" value="ZINC_FINGER_C2H2_2"/>
    <property type="match status" value="4"/>
</dbReference>
<feature type="region of interest" description="Disordered" evidence="9">
    <location>
        <begin position="82"/>
        <end position="134"/>
    </location>
</feature>
<dbReference type="SUPFAM" id="SSF57667">
    <property type="entry name" value="beta-beta-alpha zinc fingers"/>
    <property type="match status" value="2"/>
</dbReference>
<dbReference type="SMART" id="SM00868">
    <property type="entry name" value="zf-AD"/>
    <property type="match status" value="1"/>
</dbReference>
<feature type="compositionally biased region" description="Basic and acidic residues" evidence="9">
    <location>
        <begin position="92"/>
        <end position="108"/>
    </location>
</feature>
<dbReference type="GO" id="GO:0008270">
    <property type="term" value="F:zinc ion binding"/>
    <property type="evidence" value="ECO:0007669"/>
    <property type="project" value="UniProtKB-UniRule"/>
</dbReference>
<name>A0A6J2TI63_DROLE</name>
<dbReference type="OrthoDB" id="6601382at2759"/>
<protein>
    <submittedName>
        <fullName evidence="13">Zinc finger protein 37</fullName>
    </submittedName>
</protein>
<feature type="compositionally biased region" description="Acidic residues" evidence="9">
    <location>
        <begin position="263"/>
        <end position="272"/>
    </location>
</feature>
<reference evidence="13" key="1">
    <citation type="submission" date="2025-08" db="UniProtKB">
        <authorList>
            <consortium name="RefSeq"/>
        </authorList>
    </citation>
    <scope>IDENTIFICATION</scope>
    <source>
        <strain evidence="13">11010-0011.00</strain>
        <tissue evidence="13">Whole body</tissue>
    </source>
</reference>
<evidence type="ECO:0000256" key="4">
    <source>
        <dbReference type="ARBA" id="ARBA00022833"/>
    </source>
</evidence>
<keyword evidence="1 8" id="KW-0479">Metal-binding</keyword>
<dbReference type="Pfam" id="PF00096">
    <property type="entry name" value="zf-C2H2"/>
    <property type="match status" value="3"/>
</dbReference>
<feature type="compositionally biased region" description="Acidic residues" evidence="9">
    <location>
        <begin position="82"/>
        <end position="91"/>
    </location>
</feature>
<dbReference type="FunFam" id="3.30.160.60:FF:000065">
    <property type="entry name" value="B-cell CLL/lymphoma 6, member B"/>
    <property type="match status" value="1"/>
</dbReference>
<dbReference type="Pfam" id="PF07776">
    <property type="entry name" value="zf-AD"/>
    <property type="match status" value="1"/>
</dbReference>
<sequence length="500" mass="56295">METEESIAADTNAVASTNGISEHVEHDKEEYERVEDATKDHPDEVIDYQGEVVEGDDTVNTEVVEEEEEYGGMEMGVAEYLEGEMPEEEDESHVKEDENAQIPEKGDQEAEPEEASFVESEEGELITGDGDDPQPKTVIHTTENNDASVSARASVQQKDEVDENQCRVCTGKKELVSLFKKVANATPADMLMTICPSVSIALKDYMPQFICNGCLDSVTIAINLKNKLETTERDLRKHLSRSKNKVRRPRGYVVIDAPVSDSGSEEEELNDDVEFKVSDVGGSTTAESDSADSDISDKRKRTSGRGRRKRKQGRKRAVSGSGNNNDDDGIGHKKKCIAPAAASQGPFECDRCDLTFSRKQSYVLHRKTHDPSREIQCEICNKIFKVQRAFQTHMERHELERLQFNCELCPEAFKLRAELKRHMSMKHDEDGLIYECKRCHRTFLTQTRLQRHQSLNCPRLPDVKSTKRSTVSGENLTQGRDLFKSVAPPTTTYWSDSFSE</sequence>
<dbReference type="GO" id="GO:0000978">
    <property type="term" value="F:RNA polymerase II cis-regulatory region sequence-specific DNA binding"/>
    <property type="evidence" value="ECO:0007669"/>
    <property type="project" value="TreeGrafter"/>
</dbReference>
<dbReference type="GeneID" id="115624538"/>
<dbReference type="SMART" id="SM00355">
    <property type="entry name" value="ZnF_C2H2"/>
    <property type="match status" value="4"/>
</dbReference>
<feature type="domain" description="ZAD" evidence="11">
    <location>
        <begin position="164"/>
        <end position="238"/>
    </location>
</feature>
<feature type="compositionally biased region" description="Acidic residues" evidence="9">
    <location>
        <begin position="109"/>
        <end position="132"/>
    </location>
</feature>
<feature type="domain" description="C2H2-type" evidence="10">
    <location>
        <begin position="375"/>
        <end position="402"/>
    </location>
</feature>
<dbReference type="PROSITE" id="PS51915">
    <property type="entry name" value="ZAD"/>
    <property type="match status" value="1"/>
</dbReference>
<dbReference type="Gene3D" id="3.30.160.60">
    <property type="entry name" value="Classic Zinc Finger"/>
    <property type="match status" value="2"/>
</dbReference>
<dbReference type="PANTHER" id="PTHR24388">
    <property type="entry name" value="ZINC FINGER PROTEIN"/>
    <property type="match status" value="1"/>
</dbReference>
<evidence type="ECO:0000259" key="10">
    <source>
        <dbReference type="PROSITE" id="PS50157"/>
    </source>
</evidence>
<keyword evidence="3 7" id="KW-0863">Zinc-finger</keyword>
<feature type="region of interest" description="Disordered" evidence="9">
    <location>
        <begin position="1"/>
        <end position="43"/>
    </location>
</feature>
<evidence type="ECO:0000256" key="9">
    <source>
        <dbReference type="SAM" id="MobiDB-lite"/>
    </source>
</evidence>
<feature type="domain" description="C2H2-type" evidence="10">
    <location>
        <begin position="347"/>
        <end position="374"/>
    </location>
</feature>
<evidence type="ECO:0000256" key="1">
    <source>
        <dbReference type="ARBA" id="ARBA00022723"/>
    </source>
</evidence>
<evidence type="ECO:0000256" key="3">
    <source>
        <dbReference type="ARBA" id="ARBA00022771"/>
    </source>
</evidence>